<feature type="active site" description="Proton donor" evidence="13">
    <location>
        <position position="37"/>
    </location>
</feature>
<dbReference type="PANTHER" id="PTHR21299">
    <property type="entry name" value="CYTIDYLATE KINASE/PANTOATE-BETA-ALANINE LIGASE"/>
    <property type="match status" value="1"/>
</dbReference>
<evidence type="ECO:0000256" key="3">
    <source>
        <dbReference type="ARBA" id="ARBA00009256"/>
    </source>
</evidence>
<evidence type="ECO:0000256" key="2">
    <source>
        <dbReference type="ARBA" id="ARBA00004990"/>
    </source>
</evidence>
<comment type="subunit">
    <text evidence="13">Homodimer.</text>
</comment>
<feature type="binding site" evidence="13">
    <location>
        <begin position="185"/>
        <end position="188"/>
    </location>
    <ligand>
        <name>ATP</name>
        <dbReference type="ChEBI" id="CHEBI:30616"/>
    </ligand>
</feature>
<dbReference type="EC" id="6.3.2.1" evidence="4 13"/>
<evidence type="ECO:0000256" key="1">
    <source>
        <dbReference type="ARBA" id="ARBA00004496"/>
    </source>
</evidence>
<dbReference type="AlphaFoldDB" id="A0A833H5L1"/>
<comment type="function">
    <text evidence="12 13">Catalyzes the condensation of pantoate with beta-alanine in an ATP-dependent reaction via a pantoyl-adenylate intermediate.</text>
</comment>
<dbReference type="SUPFAM" id="SSF52374">
    <property type="entry name" value="Nucleotidylyl transferase"/>
    <property type="match status" value="1"/>
</dbReference>
<dbReference type="GO" id="GO:0005524">
    <property type="term" value="F:ATP binding"/>
    <property type="evidence" value="ECO:0007669"/>
    <property type="project" value="UniProtKB-KW"/>
</dbReference>
<feature type="binding site" evidence="13">
    <location>
        <position position="61"/>
    </location>
    <ligand>
        <name>(R)-pantoate</name>
        <dbReference type="ChEBI" id="CHEBI:15980"/>
    </ligand>
</feature>
<evidence type="ECO:0000256" key="10">
    <source>
        <dbReference type="ARBA" id="ARBA00022840"/>
    </source>
</evidence>
<dbReference type="HAMAP" id="MF_00158">
    <property type="entry name" value="PanC"/>
    <property type="match status" value="1"/>
</dbReference>
<evidence type="ECO:0000256" key="8">
    <source>
        <dbReference type="ARBA" id="ARBA00022655"/>
    </source>
</evidence>
<dbReference type="EMBL" id="WBUI01000001">
    <property type="protein sequence ID" value="KAB2935520.1"/>
    <property type="molecule type" value="Genomic_DNA"/>
</dbReference>
<comment type="catalytic activity">
    <reaction evidence="11 13">
        <text>(R)-pantoate + beta-alanine + ATP = (R)-pantothenate + AMP + diphosphate + H(+)</text>
        <dbReference type="Rhea" id="RHEA:10912"/>
        <dbReference type="ChEBI" id="CHEBI:15378"/>
        <dbReference type="ChEBI" id="CHEBI:15980"/>
        <dbReference type="ChEBI" id="CHEBI:29032"/>
        <dbReference type="ChEBI" id="CHEBI:30616"/>
        <dbReference type="ChEBI" id="CHEBI:33019"/>
        <dbReference type="ChEBI" id="CHEBI:57966"/>
        <dbReference type="ChEBI" id="CHEBI:456215"/>
        <dbReference type="EC" id="6.3.2.1"/>
    </reaction>
</comment>
<feature type="binding site" evidence="13">
    <location>
        <position position="177"/>
    </location>
    <ligand>
        <name>ATP</name>
        <dbReference type="ChEBI" id="CHEBI:30616"/>
    </ligand>
</feature>
<protein>
    <recommendedName>
        <fullName evidence="5 13">Pantothenate synthetase</fullName>
        <shortName evidence="13">PS</shortName>
        <ecNumber evidence="4 13">6.3.2.1</ecNumber>
    </recommendedName>
    <alternativeName>
        <fullName evidence="13">Pantoate--beta-alanine ligase</fullName>
    </alternativeName>
    <alternativeName>
        <fullName evidence="13">Pantoate-activating enzyme</fullName>
    </alternativeName>
</protein>
<dbReference type="CDD" id="cd00560">
    <property type="entry name" value="PanC"/>
    <property type="match status" value="1"/>
</dbReference>
<evidence type="ECO:0000256" key="7">
    <source>
        <dbReference type="ARBA" id="ARBA00022598"/>
    </source>
</evidence>
<evidence type="ECO:0000256" key="12">
    <source>
        <dbReference type="ARBA" id="ARBA00055042"/>
    </source>
</evidence>
<comment type="similarity">
    <text evidence="3 13">Belongs to the pantothenate synthetase family.</text>
</comment>
<evidence type="ECO:0000313" key="15">
    <source>
        <dbReference type="Proteomes" id="UP000460298"/>
    </source>
</evidence>
<dbReference type="Pfam" id="PF02569">
    <property type="entry name" value="Pantoate_ligase"/>
    <property type="match status" value="1"/>
</dbReference>
<dbReference type="GO" id="GO:0004592">
    <property type="term" value="F:pantoate-beta-alanine ligase activity"/>
    <property type="evidence" value="ECO:0007669"/>
    <property type="project" value="UniProtKB-UniRule"/>
</dbReference>
<feature type="binding site" evidence="13">
    <location>
        <begin position="30"/>
        <end position="37"/>
    </location>
    <ligand>
        <name>ATP</name>
        <dbReference type="ChEBI" id="CHEBI:30616"/>
    </ligand>
</feature>
<comment type="pathway">
    <text evidence="2 13">Cofactor biosynthesis; (R)-pantothenate biosynthesis; (R)-pantothenate from (R)-pantoate and beta-alanine: step 1/1.</text>
</comment>
<organism evidence="14 15">
    <name type="scientific">Leptonema illini</name>
    <dbReference type="NCBI Taxonomy" id="183"/>
    <lineage>
        <taxon>Bacteria</taxon>
        <taxon>Pseudomonadati</taxon>
        <taxon>Spirochaetota</taxon>
        <taxon>Spirochaetia</taxon>
        <taxon>Leptospirales</taxon>
        <taxon>Leptospiraceae</taxon>
        <taxon>Leptonema</taxon>
    </lineage>
</organism>
<keyword evidence="9 13" id="KW-0547">Nucleotide-binding</keyword>
<dbReference type="UniPathway" id="UPA00028">
    <property type="reaction ID" value="UER00005"/>
</dbReference>
<dbReference type="GO" id="GO:0005829">
    <property type="term" value="C:cytosol"/>
    <property type="evidence" value="ECO:0007669"/>
    <property type="project" value="TreeGrafter"/>
</dbReference>
<dbReference type="FunFam" id="3.40.50.620:FF:000114">
    <property type="entry name" value="Pantothenate synthetase"/>
    <property type="match status" value="1"/>
</dbReference>
<evidence type="ECO:0000256" key="5">
    <source>
        <dbReference type="ARBA" id="ARBA00014155"/>
    </source>
</evidence>
<dbReference type="InterPro" id="IPR014729">
    <property type="entry name" value="Rossmann-like_a/b/a_fold"/>
</dbReference>
<dbReference type="InterPro" id="IPR004821">
    <property type="entry name" value="Cyt_trans-like"/>
</dbReference>
<keyword evidence="7 13" id="KW-0436">Ligase</keyword>
<sequence>MRVIQNQKELRLQIQAYQREGKTTGLVPTMGYLHDGHISLVNQSKTACDITMVSIFVNPLQFNDPEDLRKYPRDTERDLSMLEKAGVDLVFLPTADDMYPFGEPLLKMQMPDLTSQLCGKYRPGHFDGVLFVVLKLLQLFSPDRAFFGKKDYQQLAVIKRMAYELSVPTEIVGCSLIREEDGLAMSSRNVRLSEKGRKHATMIYRALKIVKKSYEEGKRDPGELKEIAWDVIETGSLNRVEYIEFVNGATLQPVSTVNDETVVAVAAYTEGVRLIDNLEIGDRE</sequence>
<evidence type="ECO:0000256" key="4">
    <source>
        <dbReference type="ARBA" id="ARBA00012219"/>
    </source>
</evidence>
<feature type="binding site" evidence="13">
    <location>
        <position position="61"/>
    </location>
    <ligand>
        <name>beta-alanine</name>
        <dbReference type="ChEBI" id="CHEBI:57966"/>
    </ligand>
</feature>
<gene>
    <name evidence="13" type="primary">panC</name>
    <name evidence="14" type="ORF">F9K24_01970</name>
</gene>
<comment type="caution">
    <text evidence="14">The sequence shown here is derived from an EMBL/GenBank/DDBJ whole genome shotgun (WGS) entry which is preliminary data.</text>
</comment>
<dbReference type="Proteomes" id="UP000460298">
    <property type="component" value="Unassembled WGS sequence"/>
</dbReference>
<keyword evidence="10 13" id="KW-0067">ATP-binding</keyword>
<dbReference type="InterPro" id="IPR003721">
    <property type="entry name" value="Pantoate_ligase"/>
</dbReference>
<evidence type="ECO:0000256" key="13">
    <source>
        <dbReference type="HAMAP-Rule" id="MF_00158"/>
    </source>
</evidence>
<dbReference type="NCBIfam" id="TIGR00018">
    <property type="entry name" value="panC"/>
    <property type="match status" value="1"/>
</dbReference>
<dbReference type="InterPro" id="IPR042176">
    <property type="entry name" value="Pantoate_ligase_C"/>
</dbReference>
<dbReference type="Gene3D" id="3.40.50.620">
    <property type="entry name" value="HUPs"/>
    <property type="match status" value="1"/>
</dbReference>
<accession>A0A833H5L1</accession>
<feature type="binding site" evidence="13">
    <location>
        <begin position="148"/>
        <end position="151"/>
    </location>
    <ligand>
        <name>ATP</name>
        <dbReference type="ChEBI" id="CHEBI:30616"/>
    </ligand>
</feature>
<keyword evidence="8 13" id="KW-0566">Pantothenate biosynthesis</keyword>
<name>A0A833H5L1_9LEPT</name>
<dbReference type="GO" id="GO:0015940">
    <property type="term" value="P:pantothenate biosynthetic process"/>
    <property type="evidence" value="ECO:0007669"/>
    <property type="project" value="UniProtKB-UniRule"/>
</dbReference>
<comment type="subcellular location">
    <subcellularLocation>
        <location evidence="1 13">Cytoplasm</location>
    </subcellularLocation>
</comment>
<reference evidence="14 15" key="1">
    <citation type="submission" date="2019-10" db="EMBL/GenBank/DDBJ databases">
        <title>Extracellular Electron Transfer in a Candidatus Methanoperedens spp. Enrichment Culture.</title>
        <authorList>
            <person name="Berger S."/>
            <person name="Rangel Shaw D."/>
            <person name="Berben T."/>
            <person name="In 'T Zandt M."/>
            <person name="Frank J."/>
            <person name="Reimann J."/>
            <person name="Jetten M.S.M."/>
            <person name="Welte C.U."/>
        </authorList>
    </citation>
    <scope>NUCLEOTIDE SEQUENCE [LARGE SCALE GENOMIC DNA]</scope>
    <source>
        <strain evidence="14">SB12</strain>
    </source>
</reference>
<comment type="miscellaneous">
    <text evidence="13">The reaction proceeds by a bi uni uni bi ping pong mechanism.</text>
</comment>
<evidence type="ECO:0000256" key="6">
    <source>
        <dbReference type="ARBA" id="ARBA00022490"/>
    </source>
</evidence>
<dbReference type="NCBIfam" id="TIGR00125">
    <property type="entry name" value="cyt_tran_rel"/>
    <property type="match status" value="1"/>
</dbReference>
<evidence type="ECO:0000313" key="14">
    <source>
        <dbReference type="EMBL" id="KAB2935520.1"/>
    </source>
</evidence>
<dbReference type="Gene3D" id="3.30.1300.10">
    <property type="entry name" value="Pantoate-beta-alanine ligase, C-terminal domain"/>
    <property type="match status" value="1"/>
</dbReference>
<evidence type="ECO:0000256" key="9">
    <source>
        <dbReference type="ARBA" id="ARBA00022741"/>
    </source>
</evidence>
<keyword evidence="6 13" id="KW-0963">Cytoplasm</keyword>
<proteinExistence type="inferred from homology"/>
<dbReference type="PANTHER" id="PTHR21299:SF1">
    <property type="entry name" value="PANTOATE--BETA-ALANINE LIGASE"/>
    <property type="match status" value="1"/>
</dbReference>
<evidence type="ECO:0000256" key="11">
    <source>
        <dbReference type="ARBA" id="ARBA00048258"/>
    </source>
</evidence>
<feature type="binding site" evidence="13">
    <location>
        <position position="154"/>
    </location>
    <ligand>
        <name>(R)-pantoate</name>
        <dbReference type="ChEBI" id="CHEBI:15980"/>
    </ligand>
</feature>